<dbReference type="AlphaFoldDB" id="A0AAX4ISZ1"/>
<protein>
    <submittedName>
        <fullName evidence="1">Uncharacterized protein</fullName>
    </submittedName>
</protein>
<gene>
    <name evidence="1" type="ORF">CDEST_11358</name>
</gene>
<name>A0AAX4ISZ1_9PEZI</name>
<dbReference type="Proteomes" id="UP001322277">
    <property type="component" value="Chromosome 7"/>
</dbReference>
<dbReference type="KEGG" id="cdet:87947858"/>
<accession>A0AAX4ISZ1</accession>
<dbReference type="RefSeq" id="XP_062783565.1">
    <property type="nucleotide sequence ID" value="XM_062927514.1"/>
</dbReference>
<reference evidence="2" key="1">
    <citation type="journal article" date="2023" name="bioRxiv">
        <title>Complete genome of the Medicago anthracnose fungus, Colletotrichum destructivum, reveals a mini-chromosome-like region within a core chromosome.</title>
        <authorList>
            <person name="Lapalu N."/>
            <person name="Simon A."/>
            <person name="Lu A."/>
            <person name="Plaumann P.-L."/>
            <person name="Amselem J."/>
            <person name="Pigne S."/>
            <person name="Auger A."/>
            <person name="Koch C."/>
            <person name="Dallery J.-F."/>
            <person name="O'Connell R.J."/>
        </authorList>
    </citation>
    <scope>NUCLEOTIDE SEQUENCE [LARGE SCALE GENOMIC DNA]</scope>
    <source>
        <strain evidence="2">CBS 520.97</strain>
    </source>
</reference>
<proteinExistence type="predicted"/>
<dbReference type="EMBL" id="CP137311">
    <property type="protein sequence ID" value="WQF86344.1"/>
    <property type="molecule type" value="Genomic_DNA"/>
</dbReference>
<sequence length="66" mass="7779">MDSLWSMPCFQSLWGRHQQQCRENVPHCVFIGRPQQQVCYLKRCRPPVASLPYRNIGRSPACLQFE</sequence>
<keyword evidence="2" id="KW-1185">Reference proteome</keyword>
<evidence type="ECO:0000313" key="2">
    <source>
        <dbReference type="Proteomes" id="UP001322277"/>
    </source>
</evidence>
<evidence type="ECO:0000313" key="1">
    <source>
        <dbReference type="EMBL" id="WQF86344.1"/>
    </source>
</evidence>
<dbReference type="GeneID" id="87947858"/>
<organism evidence="1 2">
    <name type="scientific">Colletotrichum destructivum</name>
    <dbReference type="NCBI Taxonomy" id="34406"/>
    <lineage>
        <taxon>Eukaryota</taxon>
        <taxon>Fungi</taxon>
        <taxon>Dikarya</taxon>
        <taxon>Ascomycota</taxon>
        <taxon>Pezizomycotina</taxon>
        <taxon>Sordariomycetes</taxon>
        <taxon>Hypocreomycetidae</taxon>
        <taxon>Glomerellales</taxon>
        <taxon>Glomerellaceae</taxon>
        <taxon>Colletotrichum</taxon>
        <taxon>Colletotrichum destructivum species complex</taxon>
    </lineage>
</organism>